<dbReference type="InterPro" id="IPR040131">
    <property type="entry name" value="MnmG_N"/>
</dbReference>
<dbReference type="AlphaFoldDB" id="A0A1W1I3I1"/>
<evidence type="ECO:0000256" key="7">
    <source>
        <dbReference type="ARBA" id="ARBA00022827"/>
    </source>
</evidence>
<protein>
    <recommendedName>
        <fullName evidence="10">Methylenetetrahydrofolate--tRNA-(uracil-5-)-methyltransferase TrmFO</fullName>
        <ecNumber evidence="10">2.1.1.74</ecNumber>
    </recommendedName>
    <alternativeName>
        <fullName evidence="10">Folate-dependent tRNA (uracil-5-)-methyltransferase</fullName>
    </alternativeName>
    <alternativeName>
        <fullName evidence="10">Folate-dependent tRNA(M-5-U54)-methyltransferase</fullName>
    </alternativeName>
</protein>
<dbReference type="EC" id="2.1.1.74" evidence="10"/>
<evidence type="ECO:0000256" key="2">
    <source>
        <dbReference type="ARBA" id="ARBA00022490"/>
    </source>
</evidence>
<comment type="catalytic activity">
    <reaction evidence="10">
        <text>uridine(54) in tRNA + (6R)-5,10-methylene-5,6,7,8-tetrahydrofolate + NADPH + H(+) = 5-methyluridine(54) in tRNA + (6S)-5,6,7,8-tetrahydrofolate + NADP(+)</text>
        <dbReference type="Rhea" id="RHEA:62372"/>
        <dbReference type="Rhea" id="RHEA-COMP:10167"/>
        <dbReference type="Rhea" id="RHEA-COMP:10193"/>
        <dbReference type="ChEBI" id="CHEBI:15378"/>
        <dbReference type="ChEBI" id="CHEBI:15636"/>
        <dbReference type="ChEBI" id="CHEBI:57453"/>
        <dbReference type="ChEBI" id="CHEBI:57783"/>
        <dbReference type="ChEBI" id="CHEBI:58349"/>
        <dbReference type="ChEBI" id="CHEBI:65315"/>
        <dbReference type="ChEBI" id="CHEBI:74447"/>
        <dbReference type="EC" id="2.1.1.74"/>
    </reaction>
</comment>
<name>A0A1W1I3I1_9BACT</name>
<feature type="binding site" evidence="10">
    <location>
        <begin position="23"/>
        <end position="28"/>
    </location>
    <ligand>
        <name>FAD</name>
        <dbReference type="ChEBI" id="CHEBI:57692"/>
    </ligand>
</feature>
<dbReference type="Gene3D" id="3.50.50.60">
    <property type="entry name" value="FAD/NAD(P)-binding domain"/>
    <property type="match status" value="2"/>
</dbReference>
<keyword evidence="5 10" id="KW-0808">Transferase</keyword>
<dbReference type="PRINTS" id="PR00411">
    <property type="entry name" value="PNDRDTASEI"/>
</dbReference>
<dbReference type="STRING" id="1325564.NSJP_1349"/>
<dbReference type="GO" id="GO:0002098">
    <property type="term" value="P:tRNA wobble uridine modification"/>
    <property type="evidence" value="ECO:0007669"/>
    <property type="project" value="TreeGrafter"/>
</dbReference>
<keyword evidence="3 10" id="KW-0489">Methyltransferase</keyword>
<dbReference type="NCBIfam" id="NF003739">
    <property type="entry name" value="PRK05335.1"/>
    <property type="match status" value="1"/>
</dbReference>
<keyword evidence="9 10" id="KW-0520">NAD</keyword>
<dbReference type="GO" id="GO:0030488">
    <property type="term" value="P:tRNA methylation"/>
    <property type="evidence" value="ECO:0007669"/>
    <property type="project" value="TreeGrafter"/>
</dbReference>
<keyword evidence="2 10" id="KW-0963">Cytoplasm</keyword>
<evidence type="ECO:0000256" key="1">
    <source>
        <dbReference type="ARBA" id="ARBA00001974"/>
    </source>
</evidence>
<comment type="function">
    <text evidence="10">Catalyzes the folate-dependent formation of 5-methyl-uridine at position 54 (M-5-U54) in all tRNAs.</text>
</comment>
<feature type="domain" description="MnmG N-terminal" evidence="11">
    <location>
        <begin position="18"/>
        <end position="381"/>
    </location>
</feature>
<evidence type="ECO:0000313" key="12">
    <source>
        <dbReference type="EMBL" id="SLM47521.1"/>
    </source>
</evidence>
<keyword evidence="6 10" id="KW-0819">tRNA processing</keyword>
<dbReference type="HAMAP" id="MF_01037">
    <property type="entry name" value="TrmFO"/>
    <property type="match status" value="1"/>
</dbReference>
<dbReference type="PANTHER" id="PTHR11806">
    <property type="entry name" value="GLUCOSE INHIBITED DIVISION PROTEIN A"/>
    <property type="match status" value="1"/>
</dbReference>
<sequence length="452" mass="49213">MQPFTVHPIVGLLSMRQDIVVIGGGLAGSEAAWQAANRGAKVTLYEMRPKEMTPAHKTGDLAELVCSNSLGSVDSSTAPGILKEEMRRLGSLIIRAAEQARVPAGTALAVDRELFSSHVTRALASHANIRIMHEEIADIPRDCVCIVATGPLTSDKLSQAIGGLAQSRHLYFYDAISPIVDADSIDMNVAFRASRYQKGGDDYLNCPMDEPTYDKFYEALLAAEKVQPKEFEKTPYFEACLPIEVMAERGRQTMQFGPLKPVGLVDPRSGRRPFAVVQLRTENSHGSCYNLVGFQTKLTYGEQKRVFRMIPGLEQAEFLRYGSLHRNTFINAPQLLRNTLQFKGRESLLFAGQLVGVEGYTDSAAMGGLAGINAARVLTGEALLSPPPTTAHGSLVAHITTSDAGNFQPMNANFGLFPPLAASIRDKSQKRRLIAERALTDFAAWMAQSGLS</sequence>
<keyword evidence="7 10" id="KW-0274">FAD</keyword>
<evidence type="ECO:0000313" key="13">
    <source>
        <dbReference type="Proteomes" id="UP000192042"/>
    </source>
</evidence>
<dbReference type="GO" id="GO:0047151">
    <property type="term" value="F:tRNA (uracil(54)-C5)-methyltransferase activity, 5,10-methylenetetrahydrofolate-dependent"/>
    <property type="evidence" value="ECO:0007669"/>
    <property type="project" value="UniProtKB-UniRule"/>
</dbReference>
<dbReference type="SUPFAM" id="SSF51905">
    <property type="entry name" value="FAD/NAD(P)-binding domain"/>
    <property type="match status" value="1"/>
</dbReference>
<keyword evidence="4 10" id="KW-0285">Flavoprotein</keyword>
<dbReference type="InterPro" id="IPR004417">
    <property type="entry name" value="TrmFO"/>
</dbReference>
<dbReference type="PANTHER" id="PTHR11806:SF2">
    <property type="entry name" value="METHYLENETETRAHYDROFOLATE--TRNA-(URACIL-5-)-METHYLTRANSFERASE TRMFO"/>
    <property type="match status" value="1"/>
</dbReference>
<evidence type="ECO:0000259" key="11">
    <source>
        <dbReference type="Pfam" id="PF01134"/>
    </source>
</evidence>
<comment type="catalytic activity">
    <reaction evidence="10">
        <text>uridine(54) in tRNA + (6R)-5,10-methylene-5,6,7,8-tetrahydrofolate + NADH + H(+) = 5-methyluridine(54) in tRNA + (6S)-5,6,7,8-tetrahydrofolate + NAD(+)</text>
        <dbReference type="Rhea" id="RHEA:16873"/>
        <dbReference type="Rhea" id="RHEA-COMP:10167"/>
        <dbReference type="Rhea" id="RHEA-COMP:10193"/>
        <dbReference type="ChEBI" id="CHEBI:15378"/>
        <dbReference type="ChEBI" id="CHEBI:15636"/>
        <dbReference type="ChEBI" id="CHEBI:57453"/>
        <dbReference type="ChEBI" id="CHEBI:57540"/>
        <dbReference type="ChEBI" id="CHEBI:57945"/>
        <dbReference type="ChEBI" id="CHEBI:65315"/>
        <dbReference type="ChEBI" id="CHEBI:74447"/>
        <dbReference type="EC" id="2.1.1.74"/>
    </reaction>
</comment>
<keyword evidence="13" id="KW-1185">Reference proteome</keyword>
<evidence type="ECO:0000256" key="8">
    <source>
        <dbReference type="ARBA" id="ARBA00022857"/>
    </source>
</evidence>
<evidence type="ECO:0000256" key="6">
    <source>
        <dbReference type="ARBA" id="ARBA00022694"/>
    </source>
</evidence>
<proteinExistence type="inferred from homology"/>
<gene>
    <name evidence="10 12" type="primary">trmFO</name>
    <name evidence="12" type="ORF">NSJP_1349</name>
</gene>
<comment type="similarity">
    <text evidence="10">Belongs to the MnmG family. TrmFO subfamily.</text>
</comment>
<evidence type="ECO:0000256" key="9">
    <source>
        <dbReference type="ARBA" id="ARBA00023027"/>
    </source>
</evidence>
<dbReference type="Proteomes" id="UP000192042">
    <property type="component" value="Chromosome I"/>
</dbReference>
<evidence type="ECO:0000256" key="3">
    <source>
        <dbReference type="ARBA" id="ARBA00022603"/>
    </source>
</evidence>
<dbReference type="GO" id="GO:0050660">
    <property type="term" value="F:flavin adenine dinucleotide binding"/>
    <property type="evidence" value="ECO:0007669"/>
    <property type="project" value="UniProtKB-UniRule"/>
</dbReference>
<organism evidence="12 13">
    <name type="scientific">Nitrospira japonica</name>
    <dbReference type="NCBI Taxonomy" id="1325564"/>
    <lineage>
        <taxon>Bacteria</taxon>
        <taxon>Pseudomonadati</taxon>
        <taxon>Nitrospirota</taxon>
        <taxon>Nitrospiria</taxon>
        <taxon>Nitrospirales</taxon>
        <taxon>Nitrospiraceae</taxon>
        <taxon>Nitrospira</taxon>
    </lineage>
</organism>
<dbReference type="EMBL" id="LT828648">
    <property type="protein sequence ID" value="SLM47521.1"/>
    <property type="molecule type" value="Genomic_DNA"/>
</dbReference>
<comment type="cofactor">
    <cofactor evidence="1 10">
        <name>FAD</name>
        <dbReference type="ChEBI" id="CHEBI:57692"/>
    </cofactor>
</comment>
<dbReference type="Pfam" id="PF01134">
    <property type="entry name" value="GIDA"/>
    <property type="match status" value="1"/>
</dbReference>
<dbReference type="GO" id="GO:0005829">
    <property type="term" value="C:cytosol"/>
    <property type="evidence" value="ECO:0007669"/>
    <property type="project" value="TreeGrafter"/>
</dbReference>
<evidence type="ECO:0000256" key="10">
    <source>
        <dbReference type="HAMAP-Rule" id="MF_01037"/>
    </source>
</evidence>
<evidence type="ECO:0000256" key="4">
    <source>
        <dbReference type="ARBA" id="ARBA00022630"/>
    </source>
</evidence>
<comment type="subcellular location">
    <subcellularLocation>
        <location evidence="10">Cytoplasm</location>
    </subcellularLocation>
</comment>
<dbReference type="InterPro" id="IPR036188">
    <property type="entry name" value="FAD/NAD-bd_sf"/>
</dbReference>
<dbReference type="InterPro" id="IPR002218">
    <property type="entry name" value="MnmG-rel"/>
</dbReference>
<reference evidence="12 13" key="1">
    <citation type="submission" date="2017-03" db="EMBL/GenBank/DDBJ databases">
        <authorList>
            <person name="Afonso C.L."/>
            <person name="Miller P.J."/>
            <person name="Scott M.A."/>
            <person name="Spackman E."/>
            <person name="Goraichik I."/>
            <person name="Dimitrov K.M."/>
            <person name="Suarez D.L."/>
            <person name="Swayne D.E."/>
        </authorList>
    </citation>
    <scope>NUCLEOTIDE SEQUENCE [LARGE SCALE GENOMIC DNA]</scope>
    <source>
        <strain evidence="12">Genome sequencing of Nitrospira japonica strain NJ11</strain>
    </source>
</reference>
<keyword evidence="8 10" id="KW-0521">NADP</keyword>
<accession>A0A1W1I3I1</accession>
<dbReference type="NCBIfam" id="TIGR00137">
    <property type="entry name" value="gid_trmFO"/>
    <property type="match status" value="1"/>
</dbReference>
<evidence type="ECO:0000256" key="5">
    <source>
        <dbReference type="ARBA" id="ARBA00022679"/>
    </source>
</evidence>
<dbReference type="KEGG" id="nja:NSJP_1349"/>